<proteinExistence type="inferred from homology"/>
<dbReference type="STRING" id="1295533.A0A1E3HK77"/>
<dbReference type="AlphaFoldDB" id="A0A1E3HK77"/>
<feature type="domain" description="DPH-type MB" evidence="7">
    <location>
        <begin position="156"/>
        <end position="227"/>
    </location>
</feature>
<evidence type="ECO:0000259" key="7">
    <source>
        <dbReference type="PROSITE" id="PS51074"/>
    </source>
</evidence>
<dbReference type="InterPro" id="IPR001623">
    <property type="entry name" value="DnaJ_domain"/>
</dbReference>
<dbReference type="InterPro" id="IPR036671">
    <property type="entry name" value="DPH_MB_sf"/>
</dbReference>
<dbReference type="Gene3D" id="3.10.660.10">
    <property type="entry name" value="DPH Zinc finger"/>
    <property type="match status" value="1"/>
</dbReference>
<keyword evidence="5" id="KW-0408">Iron</keyword>
<evidence type="ECO:0000313" key="9">
    <source>
        <dbReference type="Proteomes" id="UP000094065"/>
    </source>
</evidence>
<comment type="similarity">
    <text evidence="2">Belongs to the DPH4 family.</text>
</comment>
<dbReference type="InterPro" id="IPR050817">
    <property type="entry name" value="DjlA_DnaK_co-chaperone"/>
</dbReference>
<evidence type="ECO:0000313" key="8">
    <source>
        <dbReference type="EMBL" id="ODN76752.1"/>
    </source>
</evidence>
<dbReference type="SUPFAM" id="SSF46565">
    <property type="entry name" value="Chaperone J-domain"/>
    <property type="match status" value="1"/>
</dbReference>
<evidence type="ECO:0000259" key="6">
    <source>
        <dbReference type="PROSITE" id="PS50076"/>
    </source>
</evidence>
<evidence type="ECO:0000256" key="2">
    <source>
        <dbReference type="ARBA" id="ARBA00006169"/>
    </source>
</evidence>
<protein>
    <recommendedName>
        <fullName evidence="3">Diphthamide biosynthesis protein 4</fullName>
    </recommendedName>
</protein>
<dbReference type="EMBL" id="AWGJ01000008">
    <property type="protein sequence ID" value="ODN76752.1"/>
    <property type="molecule type" value="Genomic_DNA"/>
</dbReference>
<dbReference type="GO" id="GO:0017183">
    <property type="term" value="P:protein histidyl modification to diphthamide"/>
    <property type="evidence" value="ECO:0007669"/>
    <property type="project" value="UniProtKB-UniPathway"/>
</dbReference>
<dbReference type="Proteomes" id="UP000094065">
    <property type="component" value="Unassembled WGS sequence"/>
</dbReference>
<dbReference type="PANTHER" id="PTHR24074">
    <property type="entry name" value="CO-CHAPERONE PROTEIN DJLA"/>
    <property type="match status" value="1"/>
</dbReference>
<dbReference type="GeneID" id="30156674"/>
<keyword evidence="4" id="KW-0479">Metal-binding</keyword>
<dbReference type="PROSITE" id="PS50076">
    <property type="entry name" value="DNAJ_2"/>
    <property type="match status" value="1"/>
</dbReference>
<dbReference type="Pfam" id="PF00226">
    <property type="entry name" value="DnaJ"/>
    <property type="match status" value="1"/>
</dbReference>
<keyword evidence="9" id="KW-1185">Reference proteome</keyword>
<dbReference type="CDD" id="cd06257">
    <property type="entry name" value="DnaJ"/>
    <property type="match status" value="1"/>
</dbReference>
<name>A0A1E3HK77_9TREE</name>
<dbReference type="PRINTS" id="PR00625">
    <property type="entry name" value="JDOMAIN"/>
</dbReference>
<organism evidence="8 9">
    <name type="scientific">Cryptococcus amylolentus CBS 6039</name>
    <dbReference type="NCBI Taxonomy" id="1295533"/>
    <lineage>
        <taxon>Eukaryota</taxon>
        <taxon>Fungi</taxon>
        <taxon>Dikarya</taxon>
        <taxon>Basidiomycota</taxon>
        <taxon>Agaricomycotina</taxon>
        <taxon>Tremellomycetes</taxon>
        <taxon>Tremellales</taxon>
        <taxon>Cryptococcaceae</taxon>
        <taxon>Cryptococcus</taxon>
    </lineage>
</organism>
<comment type="caution">
    <text evidence="8">The sequence shown here is derived from an EMBL/GenBank/DDBJ whole genome shotgun (WGS) entry which is preliminary data.</text>
</comment>
<dbReference type="UniPathway" id="UPA00559"/>
<dbReference type="RefSeq" id="XP_018992126.1">
    <property type="nucleotide sequence ID" value="XM_019139635.1"/>
</dbReference>
<dbReference type="GO" id="GO:0046872">
    <property type="term" value="F:metal ion binding"/>
    <property type="evidence" value="ECO:0007669"/>
    <property type="project" value="UniProtKB-KW"/>
</dbReference>
<dbReference type="OrthoDB" id="2574021at2759"/>
<dbReference type="SUPFAM" id="SSF144217">
    <property type="entry name" value="CSL zinc finger"/>
    <property type="match status" value="1"/>
</dbReference>
<dbReference type="PROSITE" id="PS51074">
    <property type="entry name" value="DPH_MB"/>
    <property type="match status" value="1"/>
</dbReference>
<feature type="domain" description="J" evidence="6">
    <location>
        <begin position="56"/>
        <end position="139"/>
    </location>
</feature>
<dbReference type="InterPro" id="IPR007872">
    <property type="entry name" value="DPH_MB_dom"/>
</dbReference>
<dbReference type="InterPro" id="IPR036869">
    <property type="entry name" value="J_dom_sf"/>
</dbReference>
<accession>A0A1E3HK77</accession>
<evidence type="ECO:0000256" key="4">
    <source>
        <dbReference type="ARBA" id="ARBA00022723"/>
    </source>
</evidence>
<evidence type="ECO:0000256" key="3">
    <source>
        <dbReference type="ARBA" id="ARBA00021797"/>
    </source>
</evidence>
<dbReference type="Gene3D" id="1.10.287.110">
    <property type="entry name" value="DnaJ domain"/>
    <property type="match status" value="1"/>
</dbReference>
<evidence type="ECO:0000256" key="1">
    <source>
        <dbReference type="ARBA" id="ARBA00003474"/>
    </source>
</evidence>
<dbReference type="Pfam" id="PF05207">
    <property type="entry name" value="Zn_ribbon_CSL"/>
    <property type="match status" value="1"/>
</dbReference>
<sequence>MVCSWCTNNSLIERRTWPPLRFCESRKPTFRKSLTVLLFTRISRRPAKIQYQQGIDYYAVLGLEEGASPTEVNKAWRREVLLHHPDKNPSLVIPSCSTGLSGASTPSGSEEQNAKIHLINQARLVLTDPVLREEWLLSFLSNAQQPQKPKEEGPHVFRHISLDEFEPCYASTTSRATGEAEDEEEPTHFVHPCRCGGEFLITTEQLEQGVDVVGCEGCGEWVRVGYEVVEEED</sequence>
<comment type="function">
    <text evidence="1">Required for the first step of diphthamide biosynthesis, the transfer of 3-amino-3-carboxypropyl from S-adenosyl-L-methionine to a histidine residue. Diphthamide is a post-translational modification of histidine which occurs in elongation factor 2.</text>
</comment>
<reference evidence="8 9" key="1">
    <citation type="submission" date="2016-06" db="EMBL/GenBank/DDBJ databases">
        <title>Evolution of pathogenesis and genome organization in the Tremellales.</title>
        <authorList>
            <person name="Cuomo C."/>
            <person name="Litvintseva A."/>
            <person name="Heitman J."/>
            <person name="Chen Y."/>
            <person name="Sun S."/>
            <person name="Springer D."/>
            <person name="Dromer F."/>
            <person name="Young S."/>
            <person name="Zeng Q."/>
            <person name="Chapman S."/>
            <person name="Gujja S."/>
            <person name="Saif S."/>
            <person name="Birren B."/>
        </authorList>
    </citation>
    <scope>NUCLEOTIDE SEQUENCE [LARGE SCALE GENOMIC DNA]</scope>
    <source>
        <strain evidence="8 9">CBS 6039</strain>
    </source>
</reference>
<dbReference type="SMART" id="SM00271">
    <property type="entry name" value="DnaJ"/>
    <property type="match status" value="1"/>
</dbReference>
<gene>
    <name evidence="8" type="ORF">L202_05365</name>
</gene>
<evidence type="ECO:0000256" key="5">
    <source>
        <dbReference type="ARBA" id="ARBA00023004"/>
    </source>
</evidence>